<keyword evidence="4" id="KW-0325">Glycoprotein</keyword>
<dbReference type="Gene3D" id="3.20.20.80">
    <property type="entry name" value="Glycosidases"/>
    <property type="match status" value="1"/>
</dbReference>
<dbReference type="GO" id="GO:0005886">
    <property type="term" value="C:plasma membrane"/>
    <property type="evidence" value="ECO:0007669"/>
    <property type="project" value="UniProtKB-SubCell"/>
</dbReference>
<evidence type="ECO:0000256" key="2">
    <source>
        <dbReference type="ARBA" id="ARBA00007528"/>
    </source>
</evidence>
<evidence type="ECO:0000256" key="3">
    <source>
        <dbReference type="ARBA" id="ARBA00022729"/>
    </source>
</evidence>
<comment type="function">
    <text evidence="5">Splits internally a 1,3-beta-glucan molecule and transfers the newly generated reducing end (the donor) to the non-reducing end of another 1,3-beta-glucan molecule (the acceptor) forming a 1,3-beta linkage, resulting in the elongation of 1,3-beta-glucan chains in the cell wall.</text>
</comment>
<dbReference type="GO" id="GO:0071970">
    <property type="term" value="P:fungal-type cell wall (1-&gt;3)-beta-D-glucan biosynthetic process"/>
    <property type="evidence" value="ECO:0007669"/>
    <property type="project" value="TreeGrafter"/>
</dbReference>
<feature type="signal peptide" evidence="5">
    <location>
        <begin position="1"/>
        <end position="17"/>
    </location>
</feature>
<reference evidence="7 8" key="1">
    <citation type="submission" date="2016-07" db="EMBL/GenBank/DDBJ databases">
        <title>Multiple horizontal gene transfer events from other fungi enriched the ability of initially mycotrophic Trichoderma (Ascomycota) to feed on dead plant biomass.</title>
        <authorList>
            <consortium name="DOE Joint Genome Institute"/>
            <person name="Aerts A."/>
            <person name="Atanasova L."/>
            <person name="Chenthamara K."/>
            <person name="Zhang J."/>
            <person name="Grujic M."/>
            <person name="Henrissat B."/>
            <person name="Kuo A."/>
            <person name="Salamov A."/>
            <person name="Lipzen A."/>
            <person name="Labutti K."/>
            <person name="Barry K."/>
            <person name="Miao Y."/>
            <person name="Rahimi M.J."/>
            <person name="Shen Q."/>
            <person name="Grigoriev I.V."/>
            <person name="Kubicek C.P."/>
            <person name="Druzhinina I.S."/>
        </authorList>
    </citation>
    <scope>NUCLEOTIDE SEQUENCE [LARGE SCALE GENOMIC DNA]</scope>
    <source>
        <strain evidence="7 8">ATCC 18648</strain>
    </source>
</reference>
<dbReference type="SUPFAM" id="SSF51445">
    <property type="entry name" value="(Trans)glycosidases"/>
    <property type="match status" value="1"/>
</dbReference>
<comment type="similarity">
    <text evidence="2 5">Belongs to the glycosyl hydrolase 72 family.</text>
</comment>
<feature type="chain" id="PRO_5015376774" description="1,3-beta-glucanosyltransferase" evidence="5">
    <location>
        <begin position="18"/>
        <end position="399"/>
    </location>
</feature>
<dbReference type="EMBL" id="KZ679133">
    <property type="protein sequence ID" value="PTB75875.1"/>
    <property type="molecule type" value="Genomic_DNA"/>
</dbReference>
<gene>
    <name evidence="7" type="ORF">M440DRAFT_1439501</name>
</gene>
<dbReference type="Proteomes" id="UP000240760">
    <property type="component" value="Unassembled WGS sequence"/>
</dbReference>
<protein>
    <recommendedName>
        <fullName evidence="5">1,3-beta-glucanosyltransferase</fullName>
        <ecNumber evidence="5">2.4.1.-</ecNumber>
    </recommendedName>
</protein>
<evidence type="ECO:0000256" key="6">
    <source>
        <dbReference type="SAM" id="MobiDB-lite"/>
    </source>
</evidence>
<keyword evidence="3 5" id="KW-0732">Signal</keyword>
<keyword evidence="5" id="KW-0449">Lipoprotein</keyword>
<dbReference type="InterPro" id="IPR017853">
    <property type="entry name" value="GH"/>
</dbReference>
<dbReference type="GO" id="GO:0031505">
    <property type="term" value="P:fungal-type cell wall organization"/>
    <property type="evidence" value="ECO:0007669"/>
    <property type="project" value="TreeGrafter"/>
</dbReference>
<comment type="subcellular location">
    <subcellularLocation>
        <location evidence="1 5">Cell membrane</location>
        <topology evidence="1 5">Lipid-anchor</topology>
        <topology evidence="1 5">GPI-anchor</topology>
    </subcellularLocation>
</comment>
<keyword evidence="7" id="KW-0378">Hydrolase</keyword>
<dbReference type="InterPro" id="IPR004886">
    <property type="entry name" value="Glucanosyltransferase"/>
</dbReference>
<keyword evidence="5" id="KW-0336">GPI-anchor</keyword>
<accession>A0A2T4C2Y0</accession>
<dbReference type="GO" id="GO:0042124">
    <property type="term" value="F:1,3-beta-glucanosyltransferase activity"/>
    <property type="evidence" value="ECO:0007669"/>
    <property type="project" value="TreeGrafter"/>
</dbReference>
<dbReference type="GO" id="GO:0016787">
    <property type="term" value="F:hydrolase activity"/>
    <property type="evidence" value="ECO:0007669"/>
    <property type="project" value="UniProtKB-KW"/>
</dbReference>
<evidence type="ECO:0000313" key="7">
    <source>
        <dbReference type="EMBL" id="PTB75875.1"/>
    </source>
</evidence>
<feature type="compositionally biased region" description="Polar residues" evidence="6">
    <location>
        <begin position="347"/>
        <end position="356"/>
    </location>
</feature>
<dbReference type="PANTHER" id="PTHR31468">
    <property type="entry name" value="1,3-BETA-GLUCANOSYLTRANSFERASE GAS1"/>
    <property type="match status" value="1"/>
</dbReference>
<feature type="region of interest" description="Disordered" evidence="6">
    <location>
        <begin position="344"/>
        <end position="377"/>
    </location>
</feature>
<evidence type="ECO:0000256" key="1">
    <source>
        <dbReference type="ARBA" id="ARBA00004609"/>
    </source>
</evidence>
<dbReference type="AlphaFoldDB" id="A0A2T4C2Y0"/>
<dbReference type="PANTHER" id="PTHR31468:SF4">
    <property type="entry name" value="1,3-BETA-GLUCANOSYLTRANSFERASE GAS3-RELATED"/>
    <property type="match status" value="1"/>
</dbReference>
<evidence type="ECO:0000256" key="4">
    <source>
        <dbReference type="ARBA" id="ARBA00023180"/>
    </source>
</evidence>
<evidence type="ECO:0000313" key="8">
    <source>
        <dbReference type="Proteomes" id="UP000240760"/>
    </source>
</evidence>
<organism evidence="7 8">
    <name type="scientific">Trichoderma longibrachiatum ATCC 18648</name>
    <dbReference type="NCBI Taxonomy" id="983965"/>
    <lineage>
        <taxon>Eukaryota</taxon>
        <taxon>Fungi</taxon>
        <taxon>Dikarya</taxon>
        <taxon>Ascomycota</taxon>
        <taxon>Pezizomycotina</taxon>
        <taxon>Sordariomycetes</taxon>
        <taxon>Hypocreomycetidae</taxon>
        <taxon>Hypocreales</taxon>
        <taxon>Hypocreaceae</taxon>
        <taxon>Trichoderma</taxon>
    </lineage>
</organism>
<dbReference type="GO" id="GO:0098552">
    <property type="term" value="C:side of membrane"/>
    <property type="evidence" value="ECO:0007669"/>
    <property type="project" value="UniProtKB-KW"/>
</dbReference>
<evidence type="ECO:0000256" key="5">
    <source>
        <dbReference type="RuleBase" id="RU361209"/>
    </source>
</evidence>
<keyword evidence="8" id="KW-1185">Reference proteome</keyword>
<proteinExistence type="inferred from homology"/>
<name>A0A2T4C2Y0_TRILO</name>
<keyword evidence="5" id="KW-0472">Membrane</keyword>
<keyword evidence="5" id="KW-0808">Transferase</keyword>
<sequence length="399" mass="43100">MQMQSVLVALAATAVGAVKPLSIKGTDFVDANGNKFQLVGVAYQPGGSAGYNPKKGKDPLSDPDTCMRDAALLQVMGVNAIRVYNLDPNLNHDKCASIFNAAGMYMILDVNSPLVGEAITSFEPWTSYYEAYSNRTFAIAEAFSNYPNTLMYFSGNEVINDVPTAQFVPPYLRAVTRDLKNYIKKNIKRQIPVGYSAADVREVLWDTWNYMQCSEPNDDGDMSRADVFAINSYSWCGPDATYESSSYDAQLAKIDWEKVQSQKASGKAPAAPKCSSKLIQVKGFDSNFTLPVPPPGVQGLIDNGIKNKPSGALVKISDWSVKLNVNDADGNKLTGLKVVPLSDDETNWSGKNSAETGSGDKDSSSSASKSDSKDKDSAAAWMRPASIALALPLVAMLFI</sequence>
<dbReference type="EC" id="2.4.1.-" evidence="5"/>
<dbReference type="OrthoDB" id="421038at2759"/>
<dbReference type="Pfam" id="PF03198">
    <property type="entry name" value="Glyco_hydro_72"/>
    <property type="match status" value="1"/>
</dbReference>